<dbReference type="InterPro" id="IPR008915">
    <property type="entry name" value="Peptidase_M50"/>
</dbReference>
<evidence type="ECO:0000256" key="5">
    <source>
        <dbReference type="ARBA" id="ARBA00022989"/>
    </source>
</evidence>
<dbReference type="GO" id="GO:0006508">
    <property type="term" value="P:proteolysis"/>
    <property type="evidence" value="ECO:0007669"/>
    <property type="project" value="InterPro"/>
</dbReference>
<dbReference type="GO" id="GO:0016020">
    <property type="term" value="C:membrane"/>
    <property type="evidence" value="ECO:0007669"/>
    <property type="project" value="UniProtKB-SubCell"/>
</dbReference>
<evidence type="ECO:0000313" key="9">
    <source>
        <dbReference type="EMBL" id="TYS70386.1"/>
    </source>
</evidence>
<evidence type="ECO:0000256" key="7">
    <source>
        <dbReference type="SAM" id="Phobius"/>
    </source>
</evidence>
<evidence type="ECO:0000256" key="1">
    <source>
        <dbReference type="ARBA" id="ARBA00001947"/>
    </source>
</evidence>
<dbReference type="EMBL" id="VTEV01000001">
    <property type="protein sequence ID" value="TYS70386.1"/>
    <property type="molecule type" value="Genomic_DNA"/>
</dbReference>
<feature type="transmembrane region" description="Helical" evidence="7">
    <location>
        <begin position="113"/>
        <end position="131"/>
    </location>
</feature>
<comment type="cofactor">
    <cofactor evidence="1">
        <name>Zn(2+)</name>
        <dbReference type="ChEBI" id="CHEBI:29105"/>
    </cofactor>
</comment>
<feature type="transmembrane region" description="Helical" evidence="7">
    <location>
        <begin position="83"/>
        <end position="101"/>
    </location>
</feature>
<comment type="caution">
    <text evidence="9">The sequence shown here is derived from an EMBL/GenBank/DDBJ whole genome shotgun (WGS) entry which is preliminary data.</text>
</comment>
<evidence type="ECO:0000313" key="10">
    <source>
        <dbReference type="Proteomes" id="UP000322524"/>
    </source>
</evidence>
<dbReference type="AlphaFoldDB" id="A0A5D4T830"/>
<accession>A0A5D4T830</accession>
<dbReference type="OrthoDB" id="849477at2"/>
<dbReference type="RefSeq" id="WP_148986297.1">
    <property type="nucleotide sequence ID" value="NZ_VTEV01000001.1"/>
</dbReference>
<keyword evidence="6 7" id="KW-0472">Membrane</keyword>
<feature type="transmembrane region" description="Helical" evidence="7">
    <location>
        <begin position="7"/>
        <end position="25"/>
    </location>
</feature>
<proteinExistence type="inferred from homology"/>
<keyword evidence="5 7" id="KW-1133">Transmembrane helix</keyword>
<comment type="similarity">
    <text evidence="3">Belongs to the peptidase M50B family.</text>
</comment>
<reference evidence="9 10" key="1">
    <citation type="submission" date="2019-08" db="EMBL/GenBank/DDBJ databases">
        <title>Bacillus genomes from the desert of Cuatro Cienegas, Coahuila.</title>
        <authorList>
            <person name="Olmedo-Alvarez G."/>
        </authorList>
    </citation>
    <scope>NUCLEOTIDE SEQUENCE [LARGE SCALE GENOMIC DNA]</scope>
    <source>
        <strain evidence="9 10">CH28_1T</strain>
    </source>
</reference>
<dbReference type="Proteomes" id="UP000322524">
    <property type="component" value="Unassembled WGS sequence"/>
</dbReference>
<evidence type="ECO:0000256" key="2">
    <source>
        <dbReference type="ARBA" id="ARBA00004141"/>
    </source>
</evidence>
<protein>
    <recommendedName>
        <fullName evidence="8">Peptidase M50 domain-containing protein</fullName>
    </recommendedName>
</protein>
<evidence type="ECO:0000256" key="3">
    <source>
        <dbReference type="ARBA" id="ARBA00007931"/>
    </source>
</evidence>
<comment type="subcellular location">
    <subcellularLocation>
        <location evidence="2">Membrane</location>
        <topology evidence="2">Multi-pass membrane protein</topology>
    </subcellularLocation>
</comment>
<feature type="transmembrane region" description="Helical" evidence="7">
    <location>
        <begin position="31"/>
        <end position="51"/>
    </location>
</feature>
<dbReference type="STRING" id="79883.GCA_001636495_02834"/>
<evidence type="ECO:0000259" key="8">
    <source>
        <dbReference type="Pfam" id="PF02163"/>
    </source>
</evidence>
<evidence type="ECO:0000256" key="4">
    <source>
        <dbReference type="ARBA" id="ARBA00022692"/>
    </source>
</evidence>
<keyword evidence="4 7" id="KW-0812">Transmembrane</keyword>
<gene>
    <name evidence="9" type="ORF">FZC76_00350</name>
</gene>
<dbReference type="Pfam" id="PF02163">
    <property type="entry name" value="Peptidase_M50"/>
    <property type="match status" value="1"/>
</dbReference>
<sequence>MFGINDLWKFFLSFFLVLPIVTIIHEMGHYFFAKLFGGKVIVHIGTGNILFKFGSIRIRKLYFYDGWCEYISLSKKSSKLDKVLVYLGGSLFNILSIFILNSLIVNDFLEPSIFFYQFTYFSFYFLFFSLFPINHLNGCPSDGMAVLNLLTNKKFSKNPSN</sequence>
<feature type="domain" description="Peptidase M50" evidence="8">
    <location>
        <begin position="14"/>
        <end position="100"/>
    </location>
</feature>
<name>A0A5D4T830_9BACI</name>
<evidence type="ECO:0000256" key="6">
    <source>
        <dbReference type="ARBA" id="ARBA00023136"/>
    </source>
</evidence>
<organism evidence="9 10">
    <name type="scientific">Sutcliffiella horikoshii</name>
    <dbReference type="NCBI Taxonomy" id="79883"/>
    <lineage>
        <taxon>Bacteria</taxon>
        <taxon>Bacillati</taxon>
        <taxon>Bacillota</taxon>
        <taxon>Bacilli</taxon>
        <taxon>Bacillales</taxon>
        <taxon>Bacillaceae</taxon>
        <taxon>Sutcliffiella</taxon>
    </lineage>
</organism>